<keyword evidence="4" id="KW-1185">Reference proteome</keyword>
<feature type="compositionally biased region" description="Basic and acidic residues" evidence="1">
    <location>
        <begin position="349"/>
        <end position="367"/>
    </location>
</feature>
<comment type="caution">
    <text evidence="3">The sequence shown here is derived from an EMBL/GenBank/DDBJ whole genome shotgun (WGS) entry which is preliminary data.</text>
</comment>
<evidence type="ECO:0000313" key="3">
    <source>
        <dbReference type="EMBL" id="GAA99958.1"/>
    </source>
</evidence>
<feature type="transmembrane region" description="Helical" evidence="2">
    <location>
        <begin position="245"/>
        <end position="263"/>
    </location>
</feature>
<reference evidence="3 4" key="2">
    <citation type="journal article" date="2012" name="Open Biol.">
        <title>Characteristics of nucleosomes and linker DNA regions on the genome of the basidiomycete Mixia osmundae revealed by mono- and dinucleosome mapping.</title>
        <authorList>
            <person name="Nishida H."/>
            <person name="Kondo S."/>
            <person name="Matsumoto T."/>
            <person name="Suzuki Y."/>
            <person name="Yoshikawa H."/>
            <person name="Taylor T.D."/>
            <person name="Sugiyama J."/>
        </authorList>
    </citation>
    <scope>NUCLEOTIDE SEQUENCE [LARGE SCALE GENOMIC DNA]</scope>
    <source>
        <strain evidence="4">CBS 9802 / IAM 14324 / JCM 22182 / KY 12970</strain>
    </source>
</reference>
<feature type="region of interest" description="Disordered" evidence="1">
    <location>
        <begin position="323"/>
        <end position="367"/>
    </location>
</feature>
<evidence type="ECO:0000313" key="4">
    <source>
        <dbReference type="Proteomes" id="UP000009131"/>
    </source>
</evidence>
<sequence>MGRQEPGNAFLRSIRVILLAFANLLLFFALFTTPILQNFSTVNIQTTNLTDVSVSTIARFQRASLAQQRSRADGTTQQFLTNTRNVATTWLGPDYTVAFDRAIDFAFGNISTPSIDEQTVLMAALPASPEPIVIRGMRLDDLVQRTISSLPAVRRLNIRIGGWGACGGAEGDVPSCASVLTPPLFPSFAQQQIYQVLLAQSLPSGIFHTTSVSMLFFGLLLMWLPRLPKSQPLVRQLMPWLVREPFGLVGTIGVFLGVGAAAADMSQLFAYQTLTAVTSQGAVKASAGPALYITGLAAMLLLVEQVLKQIPIALHSIKQQNIRRSMRSNGKSVQSDSRPPSPGLPTSYKADDAEDGPRDFFGDELDRPDYMRDEIKSDYGDIVDRYGGSGSDEKWSPGGQRVLSASASPRVFVNTALRGTPFSCVCF</sequence>
<dbReference type="RefSeq" id="XP_014565578.1">
    <property type="nucleotide sequence ID" value="XM_014710092.1"/>
</dbReference>
<feature type="transmembrane region" description="Helical" evidence="2">
    <location>
        <begin position="205"/>
        <end position="224"/>
    </location>
</feature>
<feature type="transmembrane region" description="Helical" evidence="2">
    <location>
        <begin position="16"/>
        <end position="36"/>
    </location>
</feature>
<gene>
    <name evidence="3" type="primary">Mo06661</name>
    <name evidence="3" type="ORF">E5Q_06661</name>
</gene>
<keyword evidence="2" id="KW-0472">Membrane</keyword>
<proteinExistence type="predicted"/>
<organism evidence="3 4">
    <name type="scientific">Mixia osmundae (strain CBS 9802 / IAM 14324 / JCM 22182 / KY 12970)</name>
    <dbReference type="NCBI Taxonomy" id="764103"/>
    <lineage>
        <taxon>Eukaryota</taxon>
        <taxon>Fungi</taxon>
        <taxon>Dikarya</taxon>
        <taxon>Basidiomycota</taxon>
        <taxon>Pucciniomycotina</taxon>
        <taxon>Mixiomycetes</taxon>
        <taxon>Mixiales</taxon>
        <taxon>Mixiaceae</taxon>
        <taxon>Mixia</taxon>
    </lineage>
</organism>
<keyword evidence="2" id="KW-1133">Transmembrane helix</keyword>
<dbReference type="HOGENOM" id="CLU_642643_0_0_1"/>
<protein>
    <submittedName>
        <fullName evidence="3">Uncharacterized protein</fullName>
    </submittedName>
</protein>
<keyword evidence="2" id="KW-0812">Transmembrane</keyword>
<dbReference type="EMBL" id="BABT02000252">
    <property type="protein sequence ID" value="GAA99958.1"/>
    <property type="molecule type" value="Genomic_DNA"/>
</dbReference>
<dbReference type="Proteomes" id="UP000009131">
    <property type="component" value="Unassembled WGS sequence"/>
</dbReference>
<evidence type="ECO:0000256" key="2">
    <source>
        <dbReference type="SAM" id="Phobius"/>
    </source>
</evidence>
<reference evidence="3 4" key="1">
    <citation type="journal article" date="2011" name="J. Gen. Appl. Microbiol.">
        <title>Draft genome sequencing of the enigmatic basidiomycete Mixia osmundae.</title>
        <authorList>
            <person name="Nishida H."/>
            <person name="Nagatsuka Y."/>
            <person name="Sugiyama J."/>
        </authorList>
    </citation>
    <scope>NUCLEOTIDE SEQUENCE [LARGE SCALE GENOMIC DNA]</scope>
    <source>
        <strain evidence="4">CBS 9802 / IAM 14324 / JCM 22182 / KY 12970</strain>
    </source>
</reference>
<name>G7EAU8_MIXOS</name>
<feature type="compositionally biased region" description="Polar residues" evidence="1">
    <location>
        <begin position="323"/>
        <end position="338"/>
    </location>
</feature>
<accession>G7EAU8</accession>
<dbReference type="InParanoid" id="G7EAU8"/>
<evidence type="ECO:0000256" key="1">
    <source>
        <dbReference type="SAM" id="MobiDB-lite"/>
    </source>
</evidence>
<dbReference type="AlphaFoldDB" id="G7EAU8"/>